<dbReference type="Proteomes" id="UP000479190">
    <property type="component" value="Unassembled WGS sequence"/>
</dbReference>
<feature type="compositionally biased region" description="Polar residues" evidence="1">
    <location>
        <begin position="575"/>
        <end position="585"/>
    </location>
</feature>
<evidence type="ECO:0000313" key="2">
    <source>
        <dbReference type="EMBL" id="CAB0033771.1"/>
    </source>
</evidence>
<organism evidence="2 3">
    <name type="scientific">Trichogramma brassicae</name>
    <dbReference type="NCBI Taxonomy" id="86971"/>
    <lineage>
        <taxon>Eukaryota</taxon>
        <taxon>Metazoa</taxon>
        <taxon>Ecdysozoa</taxon>
        <taxon>Arthropoda</taxon>
        <taxon>Hexapoda</taxon>
        <taxon>Insecta</taxon>
        <taxon>Pterygota</taxon>
        <taxon>Neoptera</taxon>
        <taxon>Endopterygota</taxon>
        <taxon>Hymenoptera</taxon>
        <taxon>Apocrita</taxon>
        <taxon>Proctotrupomorpha</taxon>
        <taxon>Chalcidoidea</taxon>
        <taxon>Trichogrammatidae</taxon>
        <taxon>Trichogramma</taxon>
    </lineage>
</organism>
<feature type="region of interest" description="Disordered" evidence="1">
    <location>
        <begin position="575"/>
        <end position="620"/>
    </location>
</feature>
<protein>
    <submittedName>
        <fullName evidence="2">Uncharacterized protein</fullName>
    </submittedName>
</protein>
<evidence type="ECO:0000256" key="1">
    <source>
        <dbReference type="SAM" id="MobiDB-lite"/>
    </source>
</evidence>
<dbReference type="EMBL" id="CADCXV010000724">
    <property type="protein sequence ID" value="CAB0033771.1"/>
    <property type="molecule type" value="Genomic_DNA"/>
</dbReference>
<dbReference type="AlphaFoldDB" id="A0A6H5IGB7"/>
<evidence type="ECO:0000313" key="3">
    <source>
        <dbReference type="Proteomes" id="UP000479190"/>
    </source>
</evidence>
<feature type="compositionally biased region" description="Low complexity" evidence="1">
    <location>
        <begin position="586"/>
        <end position="604"/>
    </location>
</feature>
<proteinExistence type="predicted"/>
<sequence>MPTYKDFRDNFFTHHERASTPYMTENQLGELRFDSTSSETPAREIERIISSMMCHGLRGDLMKIDNLFLLLIKIEDHRRRRGLVDPRPLHHLTRIVQHSSSTHGTRTVYSGRLERGFITRGLHTICSALAHTPPPPLHPPIKSELQLDDERGERPTTTTVLSDVDATRRWWRRFVTGEPRRREEEGKKVYKKMQVNRKTPELQREKGRERLTRAKNPALKRFTIKSLKLNSNHIDFNANLYNRITRIHPIYESSTTIFFGQNQICFLTSIIKLMMRRCDPLAVRSHRHPQNPYMYEREAGGGLGEVAQKKGRFIKSIVASHYRARERANRLHSSSDAVSTLQRAQTSKTQLSEMSKCTREPVHAESESLAQKNESCRRRCSRDFHYHIDTRTREERFRCARTLYILHARSRSGEARLVSENACMYTRACNCFLVVGLRRKYIIITPIIVLTITTRSVKVILVYRCGVVHTQSSLVTQFALVDASRAIYDFNEDDFFTDLYRQKKKIDTVQNLRLASIGIIEIIIIKSTQASSCEAAAANDDEPGQEGDHRQRQEEATALARTPMKMLQSLSTLANKISPGSPTTDGNANKVHLHNNNNNNNNNNDGGGVGNKNISHHPHPYSKKAVVGLQSAVVHSSQSNGSNGDQKENTRGELLKIALLHRVVTFVKDKLFARVADLCM</sequence>
<gene>
    <name evidence="2" type="ORF">TBRA_LOCUS5669</name>
</gene>
<name>A0A6H5IGB7_9HYME</name>
<reference evidence="2 3" key="1">
    <citation type="submission" date="2020-02" db="EMBL/GenBank/DDBJ databases">
        <authorList>
            <person name="Ferguson B K."/>
        </authorList>
    </citation>
    <scope>NUCLEOTIDE SEQUENCE [LARGE SCALE GENOMIC DNA]</scope>
</reference>
<feature type="region of interest" description="Disordered" evidence="1">
    <location>
        <begin position="535"/>
        <end position="554"/>
    </location>
</feature>
<keyword evidence="3" id="KW-1185">Reference proteome</keyword>
<accession>A0A6H5IGB7</accession>